<sequence>MLSFIEKAVLGMVILRLLSGSIEITAALLMLKANEIEKALIINSSLAIVGPLVLIATTFIGLWGLTDKISFVKMMWILLGVGLIIYGVKSEN</sequence>
<keyword evidence="3" id="KW-1185">Reference proteome</keyword>
<accession>A0ABV1F235</accession>
<dbReference type="EMBL" id="JBBMFN010000031">
    <property type="protein sequence ID" value="MEQ2466643.1"/>
    <property type="molecule type" value="Genomic_DNA"/>
</dbReference>
<organism evidence="2 3">
    <name type="scientific">Niallia hominis</name>
    <dbReference type="NCBI Taxonomy" id="3133173"/>
    <lineage>
        <taxon>Bacteria</taxon>
        <taxon>Bacillati</taxon>
        <taxon>Bacillota</taxon>
        <taxon>Bacilli</taxon>
        <taxon>Bacillales</taxon>
        <taxon>Bacillaceae</taxon>
        <taxon>Niallia</taxon>
    </lineage>
</organism>
<gene>
    <name evidence="2" type="ORF">WMO63_13285</name>
</gene>
<dbReference type="RefSeq" id="WP_031536416.1">
    <property type="nucleotide sequence ID" value="NZ_JBBMFN010000031.1"/>
</dbReference>
<reference evidence="2 3" key="1">
    <citation type="submission" date="2024-03" db="EMBL/GenBank/DDBJ databases">
        <title>Human intestinal bacterial collection.</title>
        <authorList>
            <person name="Pauvert C."/>
            <person name="Hitch T.C.A."/>
            <person name="Clavel T."/>
        </authorList>
    </citation>
    <scope>NUCLEOTIDE SEQUENCE [LARGE SCALE GENOMIC DNA]</scope>
    <source>
        <strain evidence="2 3">CLA-SR-H024</strain>
    </source>
</reference>
<keyword evidence="1" id="KW-1133">Transmembrane helix</keyword>
<dbReference type="InterPro" id="IPR020390">
    <property type="entry name" value="Uncharacterised_YqhV"/>
</dbReference>
<protein>
    <submittedName>
        <fullName evidence="2">YqhV family protein</fullName>
    </submittedName>
</protein>
<dbReference type="Pfam" id="PF10942">
    <property type="entry name" value="DUF2619"/>
    <property type="match status" value="1"/>
</dbReference>
<feature type="transmembrane region" description="Helical" evidence="1">
    <location>
        <begin position="40"/>
        <end position="63"/>
    </location>
</feature>
<comment type="caution">
    <text evidence="2">The sequence shown here is derived from an EMBL/GenBank/DDBJ whole genome shotgun (WGS) entry which is preliminary data.</text>
</comment>
<feature type="transmembrane region" description="Helical" evidence="1">
    <location>
        <begin position="12"/>
        <end position="31"/>
    </location>
</feature>
<dbReference type="Proteomes" id="UP001465426">
    <property type="component" value="Unassembled WGS sequence"/>
</dbReference>
<evidence type="ECO:0000313" key="2">
    <source>
        <dbReference type="EMBL" id="MEQ2466643.1"/>
    </source>
</evidence>
<evidence type="ECO:0000256" key="1">
    <source>
        <dbReference type="SAM" id="Phobius"/>
    </source>
</evidence>
<evidence type="ECO:0000313" key="3">
    <source>
        <dbReference type="Proteomes" id="UP001465426"/>
    </source>
</evidence>
<feature type="transmembrane region" description="Helical" evidence="1">
    <location>
        <begin position="69"/>
        <end position="88"/>
    </location>
</feature>
<keyword evidence="1" id="KW-0472">Membrane</keyword>
<name>A0ABV1F235_9BACI</name>
<keyword evidence="1" id="KW-0812">Transmembrane</keyword>
<proteinExistence type="predicted"/>